<proteinExistence type="predicted"/>
<gene>
    <name evidence="1" type="ORF">Glove_273g6</name>
</gene>
<sequence length="87" mass="10090">MCKVYITPSINNFFFPNTHTFLISFIIFVHSSFHGLDNIESSFPLLEVRIKYEAGILGFLHGSSFPFDVNKHLNSFDFITHLFWSEA</sequence>
<dbReference type="EMBL" id="PQFF01000250">
    <property type="protein sequence ID" value="RHZ70265.1"/>
    <property type="molecule type" value="Genomic_DNA"/>
</dbReference>
<keyword evidence="2" id="KW-1185">Reference proteome</keyword>
<dbReference type="AlphaFoldDB" id="A0A397I3Z2"/>
<accession>A0A397I3Z2</accession>
<name>A0A397I3Z2_9GLOM</name>
<reference evidence="1 2" key="1">
    <citation type="submission" date="2018-08" db="EMBL/GenBank/DDBJ databases">
        <title>Genome and evolution of the arbuscular mycorrhizal fungus Diversispora epigaea (formerly Glomus versiforme) and its bacterial endosymbionts.</title>
        <authorList>
            <person name="Sun X."/>
            <person name="Fei Z."/>
            <person name="Harrison M."/>
        </authorList>
    </citation>
    <scope>NUCLEOTIDE SEQUENCE [LARGE SCALE GENOMIC DNA]</scope>
    <source>
        <strain evidence="1 2">IT104</strain>
    </source>
</reference>
<evidence type="ECO:0000313" key="2">
    <source>
        <dbReference type="Proteomes" id="UP000266861"/>
    </source>
</evidence>
<dbReference type="Proteomes" id="UP000266861">
    <property type="component" value="Unassembled WGS sequence"/>
</dbReference>
<organism evidence="1 2">
    <name type="scientific">Diversispora epigaea</name>
    <dbReference type="NCBI Taxonomy" id="1348612"/>
    <lineage>
        <taxon>Eukaryota</taxon>
        <taxon>Fungi</taxon>
        <taxon>Fungi incertae sedis</taxon>
        <taxon>Mucoromycota</taxon>
        <taxon>Glomeromycotina</taxon>
        <taxon>Glomeromycetes</taxon>
        <taxon>Diversisporales</taxon>
        <taxon>Diversisporaceae</taxon>
        <taxon>Diversispora</taxon>
    </lineage>
</organism>
<protein>
    <submittedName>
        <fullName evidence="1">Uncharacterized protein</fullName>
    </submittedName>
</protein>
<evidence type="ECO:0000313" key="1">
    <source>
        <dbReference type="EMBL" id="RHZ70265.1"/>
    </source>
</evidence>
<comment type="caution">
    <text evidence="1">The sequence shown here is derived from an EMBL/GenBank/DDBJ whole genome shotgun (WGS) entry which is preliminary data.</text>
</comment>